<dbReference type="EMBL" id="LIST01000006">
    <property type="protein sequence ID" value="KOX95652.1"/>
    <property type="molecule type" value="Genomic_DNA"/>
</dbReference>
<evidence type="ECO:0000256" key="1">
    <source>
        <dbReference type="ARBA" id="ARBA00008791"/>
    </source>
</evidence>
<dbReference type="PRINTS" id="PR01438">
    <property type="entry name" value="UNVRSLSTRESS"/>
</dbReference>
<dbReference type="Gene3D" id="3.40.50.620">
    <property type="entry name" value="HUPs"/>
    <property type="match status" value="1"/>
</dbReference>
<evidence type="ECO:0000313" key="3">
    <source>
        <dbReference type="EMBL" id="KOX95652.1"/>
    </source>
</evidence>
<dbReference type="Proteomes" id="UP000037747">
    <property type="component" value="Unassembled WGS sequence"/>
</dbReference>
<dbReference type="CDD" id="cd00293">
    <property type="entry name" value="USP-like"/>
    <property type="match status" value="1"/>
</dbReference>
<dbReference type="PANTHER" id="PTHR46268:SF6">
    <property type="entry name" value="UNIVERSAL STRESS PROTEIN UP12"/>
    <property type="match status" value="1"/>
</dbReference>
<dbReference type="OrthoDB" id="105697at2157"/>
<reference evidence="3 4" key="1">
    <citation type="submission" date="2015-08" db="EMBL/GenBank/DDBJ databases">
        <title>Genomes of Isolates from Cabo Rojo, PR.</title>
        <authorList>
            <person name="Sanchez-Nieves R.L."/>
            <person name="Montalvo-Rodriguez R."/>
        </authorList>
    </citation>
    <scope>NUCLEOTIDE SEQUENCE [LARGE SCALE GENOMIC DNA]</scope>
    <source>
        <strain evidence="3 4">5</strain>
    </source>
</reference>
<keyword evidence="4" id="KW-1185">Reference proteome</keyword>
<comment type="similarity">
    <text evidence="1">Belongs to the universal stress protein A family.</text>
</comment>
<dbReference type="SUPFAM" id="SSF52402">
    <property type="entry name" value="Adenine nucleotide alpha hydrolases-like"/>
    <property type="match status" value="1"/>
</dbReference>
<sequence>MYDDILVPTDGSDAVDRALDHAIRLATDHGATLHALYVVDQRIAAANSGDLHDDVVEDLESQGEAAVDAVAEAAAEAGLDAETHVAYGTPDTEIVDYADEAGIDVIVMSPEGKPPRERIQSLGSVSDRVADDASVPVFLIK</sequence>
<evidence type="ECO:0000313" key="4">
    <source>
        <dbReference type="Proteomes" id="UP000037747"/>
    </source>
</evidence>
<gene>
    <name evidence="3" type="ORF">AMR74_14215</name>
</gene>
<proteinExistence type="inferred from homology"/>
<dbReference type="InterPro" id="IPR006016">
    <property type="entry name" value="UspA"/>
</dbReference>
<dbReference type="STRING" id="1765655.AMR74_14215"/>
<organism evidence="3 4">
    <name type="scientific">Halorubrum tropicale</name>
    <dbReference type="NCBI Taxonomy" id="1765655"/>
    <lineage>
        <taxon>Archaea</taxon>
        <taxon>Methanobacteriati</taxon>
        <taxon>Methanobacteriota</taxon>
        <taxon>Stenosarchaea group</taxon>
        <taxon>Halobacteria</taxon>
        <taxon>Halobacteriales</taxon>
        <taxon>Haloferacaceae</taxon>
        <taxon>Halorubrum</taxon>
    </lineage>
</organism>
<dbReference type="InterPro" id="IPR006015">
    <property type="entry name" value="Universal_stress_UspA"/>
</dbReference>
<dbReference type="PANTHER" id="PTHR46268">
    <property type="entry name" value="STRESS RESPONSE PROTEIN NHAX"/>
    <property type="match status" value="1"/>
</dbReference>
<dbReference type="Pfam" id="PF00582">
    <property type="entry name" value="Usp"/>
    <property type="match status" value="1"/>
</dbReference>
<dbReference type="InterPro" id="IPR014729">
    <property type="entry name" value="Rossmann-like_a/b/a_fold"/>
</dbReference>
<accession>A0A0M9ANN7</accession>
<dbReference type="PATRIC" id="fig|1705389.3.peg.2010"/>
<comment type="caution">
    <text evidence="3">The sequence shown here is derived from an EMBL/GenBank/DDBJ whole genome shotgun (WGS) entry which is preliminary data.</text>
</comment>
<protein>
    <submittedName>
        <fullName evidence="3">Universal stress protein</fullName>
    </submittedName>
</protein>
<feature type="domain" description="UspA" evidence="2">
    <location>
        <begin position="1"/>
        <end position="141"/>
    </location>
</feature>
<dbReference type="RefSeq" id="WP_053772709.1">
    <property type="nucleotide sequence ID" value="NZ_LIST01000006.1"/>
</dbReference>
<name>A0A0M9ANN7_9EURY</name>
<evidence type="ECO:0000259" key="2">
    <source>
        <dbReference type="Pfam" id="PF00582"/>
    </source>
</evidence>
<dbReference type="AlphaFoldDB" id="A0A0M9ANN7"/>